<dbReference type="EMBL" id="JBGBZA010000002">
    <property type="protein sequence ID" value="MEY9314905.1"/>
    <property type="molecule type" value="Genomic_DNA"/>
</dbReference>
<evidence type="ECO:0000313" key="2">
    <source>
        <dbReference type="EMBL" id="MEY9314905.1"/>
    </source>
</evidence>
<proteinExistence type="predicted"/>
<evidence type="ECO:0000313" key="3">
    <source>
        <dbReference type="Proteomes" id="UP000673383"/>
    </source>
</evidence>
<dbReference type="AlphaFoldDB" id="A0A8I1YIZ8"/>
<keyword evidence="4" id="KW-1185">Reference proteome</keyword>
<name>A0A8I1YIZ8_BRAEL</name>
<dbReference type="Proteomes" id="UP001565471">
    <property type="component" value="Unassembled WGS sequence"/>
</dbReference>
<dbReference type="Proteomes" id="UP000673383">
    <property type="component" value="Unassembled WGS sequence"/>
</dbReference>
<organism evidence="1 3">
    <name type="scientific">Bradyrhizobium elkanii</name>
    <dbReference type="NCBI Taxonomy" id="29448"/>
    <lineage>
        <taxon>Bacteria</taxon>
        <taxon>Pseudomonadati</taxon>
        <taxon>Pseudomonadota</taxon>
        <taxon>Alphaproteobacteria</taxon>
        <taxon>Hyphomicrobiales</taxon>
        <taxon>Nitrobacteraceae</taxon>
        <taxon>Bradyrhizobium</taxon>
    </lineage>
</organism>
<reference evidence="2 4" key="2">
    <citation type="submission" date="2024-07" db="EMBL/GenBank/DDBJ databases">
        <title>Genomic Encyclopedia of Type Strains, Phase V (KMG-V): Genome sequencing to study the core and pangenomes of soil and plant-associated prokaryotes.</title>
        <authorList>
            <person name="Whitman W."/>
        </authorList>
    </citation>
    <scope>NUCLEOTIDE SEQUENCE [LARGE SCALE GENOMIC DNA]</scope>
    <source>
        <strain evidence="2 4">USDA 415</strain>
    </source>
</reference>
<evidence type="ECO:0000313" key="4">
    <source>
        <dbReference type="Proteomes" id="UP001565471"/>
    </source>
</evidence>
<sequence length="42" mass="4325">MVTEAVLAIVLLGHAAAAWAIPLLALEGTRLPQIDDPTSTQG</sequence>
<protein>
    <submittedName>
        <fullName evidence="1">Uncharacterized protein</fullName>
    </submittedName>
</protein>
<evidence type="ECO:0000313" key="1">
    <source>
        <dbReference type="EMBL" id="MBP1299535.1"/>
    </source>
</evidence>
<dbReference type="EMBL" id="JAFICZ010000001">
    <property type="protein sequence ID" value="MBP1299535.1"/>
    <property type="molecule type" value="Genomic_DNA"/>
</dbReference>
<gene>
    <name evidence="2" type="ORF">ABIF29_001704</name>
    <name evidence="1" type="ORF">JOH49_009288</name>
</gene>
<accession>A0A8I1YIZ8</accession>
<reference evidence="1" key="1">
    <citation type="submission" date="2021-02" db="EMBL/GenBank/DDBJ databases">
        <title>Genomic Encyclopedia of Type Strains, Phase IV (KMG-V): Genome sequencing to study the core and pangenomes of soil and plant-associated prokaryotes.</title>
        <authorList>
            <person name="Whitman W."/>
        </authorList>
    </citation>
    <scope>NUCLEOTIDE SEQUENCE</scope>
    <source>
        <strain evidence="1">USDA 406</strain>
    </source>
</reference>
<comment type="caution">
    <text evidence="1">The sequence shown here is derived from an EMBL/GenBank/DDBJ whole genome shotgun (WGS) entry which is preliminary data.</text>
</comment>